<dbReference type="InterPro" id="IPR000836">
    <property type="entry name" value="PRTase_dom"/>
</dbReference>
<reference evidence="4 5" key="1">
    <citation type="submission" date="2006-10" db="EMBL/GenBank/DDBJ databases">
        <title>Complete sequence of Methanosaeta thermophila PT.</title>
        <authorList>
            <consortium name="US DOE Joint Genome Institute"/>
            <person name="Copeland A."/>
            <person name="Lucas S."/>
            <person name="Lapidus A."/>
            <person name="Barry K."/>
            <person name="Detter J.C."/>
            <person name="Glavina del Rio T."/>
            <person name="Hammon N."/>
            <person name="Israni S."/>
            <person name="Pitluck S."/>
            <person name="Chain P."/>
            <person name="Malfatti S."/>
            <person name="Shin M."/>
            <person name="Vergez L."/>
            <person name="Schmutz J."/>
            <person name="Larimer F."/>
            <person name="Land M."/>
            <person name="Hauser L."/>
            <person name="Kyrpides N."/>
            <person name="Kim E."/>
            <person name="Smith K.S."/>
            <person name="Ingram-Smith C."/>
            <person name="Richardson P."/>
        </authorList>
    </citation>
    <scope>NUCLEOTIDE SEQUENCE [LARGE SCALE GENOMIC DNA]</scope>
    <source>
        <strain evidence="5">DSM 6194 / JCM 14653 / NBRC 101360 / PT</strain>
    </source>
</reference>
<keyword evidence="5" id="KW-1185">Reference proteome</keyword>
<evidence type="ECO:0000256" key="1">
    <source>
        <dbReference type="ARBA" id="ARBA00022676"/>
    </source>
</evidence>
<protein>
    <submittedName>
        <fullName evidence="4">Phosphoribosyltransferase</fullName>
    </submittedName>
</protein>
<sequence>MIEEQFDCQVVSWEEAYGLERELASRIKSSGYRPDLVVAIGRGGFVPARVVCDRLLHTQLTSIRIERWGVAANKLERATIRFPLSVSISNMSVLVVDDVTDTGDTLSAALDYLWSLGPAEVKTGVLHHKVSSKVEPDYCSEIVHRWRWIVYPWAFHEEMLGFVERVLSDNPLGMEEIRNRLKRFYGIDISEPDLSDVLEDAILTGKAEMTGEGYVRAGQV</sequence>
<evidence type="ECO:0000256" key="2">
    <source>
        <dbReference type="ARBA" id="ARBA00022679"/>
    </source>
</evidence>
<dbReference type="STRING" id="349307.Mthe_0750"/>
<gene>
    <name evidence="4" type="ordered locus">Mthe_0750</name>
</gene>
<accession>A0B766</accession>
<evidence type="ECO:0000313" key="5">
    <source>
        <dbReference type="Proteomes" id="UP000000674"/>
    </source>
</evidence>
<dbReference type="InterPro" id="IPR029057">
    <property type="entry name" value="PRTase-like"/>
</dbReference>
<dbReference type="Pfam" id="PF00156">
    <property type="entry name" value="Pribosyltran"/>
    <property type="match status" value="1"/>
</dbReference>
<dbReference type="SUPFAM" id="SSF53271">
    <property type="entry name" value="PRTase-like"/>
    <property type="match status" value="1"/>
</dbReference>
<dbReference type="KEGG" id="mtp:Mthe_0750"/>
<name>A0B766_METTP</name>
<dbReference type="GO" id="GO:0016757">
    <property type="term" value="F:glycosyltransferase activity"/>
    <property type="evidence" value="ECO:0007669"/>
    <property type="project" value="UniProtKB-KW"/>
</dbReference>
<dbReference type="AlphaFoldDB" id="A0B766"/>
<dbReference type="PANTHER" id="PTHR43363:SF3">
    <property type="entry name" value="XANTHINE-GUANINE PHOSPHORIBOSYLTRANSFERASE"/>
    <property type="match status" value="1"/>
</dbReference>
<dbReference type="EMBL" id="CP000477">
    <property type="protein sequence ID" value="ABK14540.1"/>
    <property type="molecule type" value="Genomic_DNA"/>
</dbReference>
<dbReference type="RefSeq" id="WP_011695936.1">
    <property type="nucleotide sequence ID" value="NC_008553.1"/>
</dbReference>
<feature type="domain" description="Phosphoribosyltransferase" evidence="3">
    <location>
        <begin position="20"/>
        <end position="155"/>
    </location>
</feature>
<proteinExistence type="predicted"/>
<organism evidence="4 5">
    <name type="scientific">Methanothrix thermoacetophila (strain DSM 6194 / JCM 14653 / NBRC 101360 / PT)</name>
    <name type="common">Methanosaeta thermophila</name>
    <dbReference type="NCBI Taxonomy" id="349307"/>
    <lineage>
        <taxon>Archaea</taxon>
        <taxon>Methanobacteriati</taxon>
        <taxon>Methanobacteriota</taxon>
        <taxon>Stenosarchaea group</taxon>
        <taxon>Methanomicrobia</taxon>
        <taxon>Methanotrichales</taxon>
        <taxon>Methanotrichaceae</taxon>
        <taxon>Methanothrix</taxon>
    </lineage>
</organism>
<keyword evidence="1 4" id="KW-0328">Glycosyltransferase</keyword>
<dbReference type="Gene3D" id="3.40.50.2020">
    <property type="match status" value="1"/>
</dbReference>
<dbReference type="Proteomes" id="UP000000674">
    <property type="component" value="Chromosome"/>
</dbReference>
<dbReference type="PANTHER" id="PTHR43363">
    <property type="entry name" value="HYPOXANTHINE PHOSPHORIBOSYLTRANSFERASE"/>
    <property type="match status" value="1"/>
</dbReference>
<dbReference type="CDD" id="cd06223">
    <property type="entry name" value="PRTases_typeI"/>
    <property type="match status" value="1"/>
</dbReference>
<evidence type="ECO:0000313" key="4">
    <source>
        <dbReference type="EMBL" id="ABK14540.1"/>
    </source>
</evidence>
<dbReference type="HOGENOM" id="CLU_080904_0_0_2"/>
<evidence type="ECO:0000259" key="3">
    <source>
        <dbReference type="Pfam" id="PF00156"/>
    </source>
</evidence>
<dbReference type="GeneID" id="4462129"/>
<keyword evidence="2 4" id="KW-0808">Transferase</keyword>